<dbReference type="NCBIfam" id="NF041545">
    <property type="entry name" value="GrdB_like_no_Se"/>
    <property type="match status" value="1"/>
</dbReference>
<reference evidence="3 4" key="1">
    <citation type="submission" date="2018-05" db="EMBL/GenBank/DDBJ databases">
        <title>Genomic Encyclopedia of Type Strains, Phase IV (KMG-IV): sequencing the most valuable type-strain genomes for metagenomic binning, comparative biology and taxonomic classification.</title>
        <authorList>
            <person name="Goeker M."/>
        </authorList>
    </citation>
    <scope>NUCLEOTIDE SEQUENCE [LARGE SCALE GENOMIC DNA]</scope>
    <source>
        <strain evidence="3 4">JC118</strain>
    </source>
</reference>
<keyword evidence="4" id="KW-1185">Reference proteome</keyword>
<dbReference type="InterPro" id="IPR048083">
    <property type="entry name" value="GrdB-like"/>
</dbReference>
<protein>
    <submittedName>
        <fullName evidence="3">Glycine reductase</fullName>
    </submittedName>
</protein>
<dbReference type="Pfam" id="PF07355">
    <property type="entry name" value="GRDB"/>
    <property type="match status" value="1"/>
</dbReference>
<keyword evidence="2" id="KW-0560">Oxidoreductase</keyword>
<dbReference type="RefSeq" id="WP_022939271.1">
    <property type="nucleotide sequence ID" value="NZ_CABKRQ010000008.1"/>
</dbReference>
<dbReference type="AlphaFoldDB" id="A0A318LA20"/>
<dbReference type="InterPro" id="IPR010187">
    <property type="entry name" value="Various_sel_PB"/>
</dbReference>
<comment type="caution">
    <text evidence="3">The sequence shown here is derived from an EMBL/GenBank/DDBJ whole genome shotgun (WGS) entry which is preliminary data.</text>
</comment>
<evidence type="ECO:0000256" key="1">
    <source>
        <dbReference type="ARBA" id="ARBA00022933"/>
    </source>
</evidence>
<proteinExistence type="predicted"/>
<evidence type="ECO:0000313" key="4">
    <source>
        <dbReference type="Proteomes" id="UP000247612"/>
    </source>
</evidence>
<evidence type="ECO:0000256" key="2">
    <source>
        <dbReference type="ARBA" id="ARBA00023002"/>
    </source>
</evidence>
<name>A0A318LA20_9FIRM</name>
<organism evidence="3 4">
    <name type="scientific">Dielma fastidiosa</name>
    <dbReference type="NCBI Taxonomy" id="1034346"/>
    <lineage>
        <taxon>Bacteria</taxon>
        <taxon>Bacillati</taxon>
        <taxon>Bacillota</taxon>
        <taxon>Erysipelotrichia</taxon>
        <taxon>Erysipelotrichales</taxon>
        <taxon>Erysipelotrichaceae</taxon>
        <taxon>Dielma</taxon>
    </lineage>
</organism>
<gene>
    <name evidence="3" type="ORF">DES51_10758</name>
</gene>
<dbReference type="GO" id="GO:0050485">
    <property type="term" value="F:oxidoreductase activity, acting on X-H and Y-H to form an X-Y bond, with a disulfide as acceptor"/>
    <property type="evidence" value="ECO:0007669"/>
    <property type="project" value="InterPro"/>
</dbReference>
<sequence length="174" mass="19007">MKVLLIFDSGLAGAGGKSNPNVELTAKKGIIGTGEMMEPYFKKIGAEVIATLYCGVGYFKDHQEEVVKKMTAMAKKLNPDYVVCGPGFNFEEYSLMCAMCSKSILENTAIKSCAMMSVENSTTVDQYASLIPIVKMPKKGGIGLKDSLENLCELIDAEVNHPENVEEIKTRNCY</sequence>
<dbReference type="Proteomes" id="UP000247612">
    <property type="component" value="Unassembled WGS sequence"/>
</dbReference>
<accession>A0A318LA20</accession>
<evidence type="ECO:0000313" key="3">
    <source>
        <dbReference type="EMBL" id="PXX78517.1"/>
    </source>
</evidence>
<dbReference type="EMBL" id="QJKH01000007">
    <property type="protein sequence ID" value="PXX78517.1"/>
    <property type="molecule type" value="Genomic_DNA"/>
</dbReference>
<keyword evidence="1" id="KW-0712">Selenocysteine</keyword>
<dbReference type="STRING" id="1034346.GCA_000313565_02995"/>